<dbReference type="STRING" id="118168.MC7420_5098"/>
<protein>
    <submittedName>
        <fullName evidence="1">Uncharacterized protein</fullName>
    </submittedName>
</protein>
<dbReference type="AlphaFoldDB" id="B4W1G4"/>
<name>B4W1G4_9CYAN</name>
<reference evidence="1 2" key="1">
    <citation type="submission" date="2008-07" db="EMBL/GenBank/DDBJ databases">
        <authorList>
            <person name="Tandeau de Marsac N."/>
            <person name="Ferriera S."/>
            <person name="Johnson J."/>
            <person name="Kravitz S."/>
            <person name="Beeson K."/>
            <person name="Sutton G."/>
            <person name="Rogers Y.-H."/>
            <person name="Friedman R."/>
            <person name="Frazier M."/>
            <person name="Venter J.C."/>
        </authorList>
    </citation>
    <scope>NUCLEOTIDE SEQUENCE [LARGE SCALE GENOMIC DNA]</scope>
    <source>
        <strain evidence="1 2">PCC 7420</strain>
    </source>
</reference>
<dbReference type="RefSeq" id="WP_006105092.1">
    <property type="nucleotide sequence ID" value="NZ_DS989868.1"/>
</dbReference>
<accession>B4W1G4</accession>
<dbReference type="HOGENOM" id="CLU_199722_0_0_3"/>
<evidence type="ECO:0000313" key="2">
    <source>
        <dbReference type="Proteomes" id="UP000003835"/>
    </source>
</evidence>
<dbReference type="Proteomes" id="UP000003835">
    <property type="component" value="Unassembled WGS sequence"/>
</dbReference>
<organism evidence="1 2">
    <name type="scientific">Coleofasciculus chthonoplastes PCC 7420</name>
    <dbReference type="NCBI Taxonomy" id="118168"/>
    <lineage>
        <taxon>Bacteria</taxon>
        <taxon>Bacillati</taxon>
        <taxon>Cyanobacteriota</taxon>
        <taxon>Cyanophyceae</taxon>
        <taxon>Coleofasciculales</taxon>
        <taxon>Coleofasciculaceae</taxon>
        <taxon>Coleofasciculus</taxon>
    </lineage>
</organism>
<sequence length="76" mass="8368">MTLDQHDLDGIAKITVKILPTPEFEALLIAAGYSKMGTAPAKGNRIKVWWVHTSFRRIEAIYSPDGAVAITAYHVT</sequence>
<keyword evidence="2" id="KW-1185">Reference proteome</keyword>
<proteinExistence type="predicted"/>
<dbReference type="eggNOG" id="ENOG50330QH">
    <property type="taxonomic scope" value="Bacteria"/>
</dbReference>
<gene>
    <name evidence="1" type="ORF">MC7420_5098</name>
</gene>
<evidence type="ECO:0000313" key="1">
    <source>
        <dbReference type="EMBL" id="EDX71954.1"/>
    </source>
</evidence>
<dbReference type="EMBL" id="DS989868">
    <property type="protein sequence ID" value="EDX71954.1"/>
    <property type="molecule type" value="Genomic_DNA"/>
</dbReference>
<dbReference type="OrthoDB" id="488013at2"/>